<dbReference type="STRING" id="241145.SAMN05660776_2604"/>
<feature type="chain" id="PRO_5013115044" description="Lipoprotein" evidence="1">
    <location>
        <begin position="22"/>
        <end position="141"/>
    </location>
</feature>
<gene>
    <name evidence="2" type="ORF">SAMN05660776_2604</name>
</gene>
<feature type="signal peptide" evidence="1">
    <location>
        <begin position="1"/>
        <end position="21"/>
    </location>
</feature>
<keyword evidence="1" id="KW-0732">Signal</keyword>
<dbReference type="RefSeq" id="WP_079721453.1">
    <property type="nucleotide sequence ID" value="NZ_FUYY01000005.1"/>
</dbReference>
<organism evidence="2 3">
    <name type="scientific">Salegentibacter holothuriorum</name>
    <dbReference type="NCBI Taxonomy" id="241145"/>
    <lineage>
        <taxon>Bacteria</taxon>
        <taxon>Pseudomonadati</taxon>
        <taxon>Bacteroidota</taxon>
        <taxon>Flavobacteriia</taxon>
        <taxon>Flavobacteriales</taxon>
        <taxon>Flavobacteriaceae</taxon>
        <taxon>Salegentibacter</taxon>
    </lineage>
</organism>
<dbReference type="AlphaFoldDB" id="A0A1T5DG16"/>
<sequence>MKNKKIILLIGLALILFSSCKSDPFSKTDKNIAAAISEIKTLTECRKIEYKFIGNPSTESKEGSLSTIKVELFDVSKPIEDYESFGKGCAKIIFNASEETKNYSKVWISFVSNGEKKNSVIGIDINISKEVRNFVYNSSNL</sequence>
<dbReference type="OrthoDB" id="9832995at2"/>
<proteinExistence type="predicted"/>
<evidence type="ECO:0000313" key="2">
    <source>
        <dbReference type="EMBL" id="SKB70675.1"/>
    </source>
</evidence>
<name>A0A1T5DG16_9FLAO</name>
<evidence type="ECO:0000256" key="1">
    <source>
        <dbReference type="SAM" id="SignalP"/>
    </source>
</evidence>
<reference evidence="3" key="1">
    <citation type="submission" date="2017-02" db="EMBL/GenBank/DDBJ databases">
        <authorList>
            <person name="Varghese N."/>
            <person name="Submissions S."/>
        </authorList>
    </citation>
    <scope>NUCLEOTIDE SEQUENCE [LARGE SCALE GENOMIC DNA]</scope>
    <source>
        <strain evidence="3">DSM 23405</strain>
    </source>
</reference>
<evidence type="ECO:0008006" key="4">
    <source>
        <dbReference type="Google" id="ProtNLM"/>
    </source>
</evidence>
<dbReference type="PROSITE" id="PS51257">
    <property type="entry name" value="PROKAR_LIPOPROTEIN"/>
    <property type="match status" value="1"/>
</dbReference>
<dbReference type="Proteomes" id="UP000190230">
    <property type="component" value="Unassembled WGS sequence"/>
</dbReference>
<accession>A0A1T5DG16</accession>
<protein>
    <recommendedName>
        <fullName evidence="4">Lipoprotein</fullName>
    </recommendedName>
</protein>
<evidence type="ECO:0000313" key="3">
    <source>
        <dbReference type="Proteomes" id="UP000190230"/>
    </source>
</evidence>
<dbReference type="EMBL" id="FUYY01000005">
    <property type="protein sequence ID" value="SKB70675.1"/>
    <property type="molecule type" value="Genomic_DNA"/>
</dbReference>
<keyword evidence="3" id="KW-1185">Reference proteome</keyword>